<dbReference type="InterPro" id="IPR036890">
    <property type="entry name" value="HATPase_C_sf"/>
</dbReference>
<evidence type="ECO:0000313" key="20">
    <source>
        <dbReference type="Proteomes" id="UP000297814"/>
    </source>
</evidence>
<evidence type="ECO:0000259" key="18">
    <source>
        <dbReference type="PROSITE" id="PS50110"/>
    </source>
</evidence>
<dbReference type="CDD" id="cd16922">
    <property type="entry name" value="HATPase_EvgS-ArcB-TorS-like"/>
    <property type="match status" value="1"/>
</dbReference>
<keyword evidence="20" id="KW-1185">Reference proteome</keyword>
<keyword evidence="9" id="KW-0067">ATP-binding</keyword>
<keyword evidence="11" id="KW-0902">Two-component regulatory system</keyword>
<feature type="domain" description="Response regulatory" evidence="18">
    <location>
        <begin position="1003"/>
        <end position="1123"/>
    </location>
</feature>
<keyword evidence="7" id="KW-0547">Nucleotide-binding</keyword>
<evidence type="ECO:0000256" key="14">
    <source>
        <dbReference type="PROSITE-ProRule" id="PRU00169"/>
    </source>
</evidence>
<name>A0A4Z1GQ02_9HELO</name>
<feature type="region of interest" description="Disordered" evidence="15">
    <location>
        <begin position="431"/>
        <end position="461"/>
    </location>
</feature>
<feature type="region of interest" description="Disordered" evidence="15">
    <location>
        <begin position="904"/>
        <end position="956"/>
    </location>
</feature>
<organism evidence="19 20">
    <name type="scientific">Botrytis hyacinthi</name>
    <dbReference type="NCBI Taxonomy" id="278943"/>
    <lineage>
        <taxon>Eukaryota</taxon>
        <taxon>Fungi</taxon>
        <taxon>Dikarya</taxon>
        <taxon>Ascomycota</taxon>
        <taxon>Pezizomycotina</taxon>
        <taxon>Leotiomycetes</taxon>
        <taxon>Helotiales</taxon>
        <taxon>Sclerotiniaceae</taxon>
        <taxon>Botrytis</taxon>
    </lineage>
</organism>
<dbReference type="Gene3D" id="3.30.565.10">
    <property type="entry name" value="Histidine kinase-like ATPase, C-terminal domain"/>
    <property type="match status" value="1"/>
</dbReference>
<evidence type="ECO:0000256" key="5">
    <source>
        <dbReference type="ARBA" id="ARBA00022679"/>
    </source>
</evidence>
<comment type="subcellular location">
    <subcellularLocation>
        <location evidence="2">Membrane</location>
    </subcellularLocation>
</comment>
<keyword evidence="12 16" id="KW-0472">Membrane</keyword>
<dbReference type="CDD" id="cd00082">
    <property type="entry name" value="HisKA"/>
    <property type="match status" value="1"/>
</dbReference>
<dbReference type="SUPFAM" id="SSF52172">
    <property type="entry name" value="CheY-like"/>
    <property type="match status" value="1"/>
</dbReference>
<evidence type="ECO:0000256" key="9">
    <source>
        <dbReference type="ARBA" id="ARBA00022840"/>
    </source>
</evidence>
<dbReference type="FunFam" id="3.40.50.2300:FF:000289">
    <property type="entry name" value="Osmosensing histidine protein kinase SLN1"/>
    <property type="match status" value="1"/>
</dbReference>
<dbReference type="CDD" id="cd17546">
    <property type="entry name" value="REC_hyHK_CKI1_RcsC-like"/>
    <property type="match status" value="1"/>
</dbReference>
<dbReference type="InterPro" id="IPR003661">
    <property type="entry name" value="HisK_dim/P_dom"/>
</dbReference>
<dbReference type="EC" id="2.7.13.3" evidence="3"/>
<gene>
    <name evidence="19" type="ORF">BHYA_0145g00050</name>
</gene>
<evidence type="ECO:0000259" key="17">
    <source>
        <dbReference type="PROSITE" id="PS50109"/>
    </source>
</evidence>
<keyword evidence="6 16" id="KW-0812">Transmembrane</keyword>
<dbReference type="InterPro" id="IPR005467">
    <property type="entry name" value="His_kinase_dom"/>
</dbReference>
<dbReference type="GO" id="GO:0005886">
    <property type="term" value="C:plasma membrane"/>
    <property type="evidence" value="ECO:0007669"/>
    <property type="project" value="UniProtKB-ARBA"/>
</dbReference>
<dbReference type="Proteomes" id="UP000297814">
    <property type="component" value="Unassembled WGS sequence"/>
</dbReference>
<dbReference type="GO" id="GO:0009927">
    <property type="term" value="F:histidine phosphotransfer kinase activity"/>
    <property type="evidence" value="ECO:0007669"/>
    <property type="project" value="TreeGrafter"/>
</dbReference>
<dbReference type="SMART" id="SM00388">
    <property type="entry name" value="HisKA"/>
    <property type="match status" value="1"/>
</dbReference>
<dbReference type="PANTHER" id="PTHR43047">
    <property type="entry name" value="TWO-COMPONENT HISTIDINE PROTEIN KINASE"/>
    <property type="match status" value="1"/>
</dbReference>
<reference evidence="19 20" key="1">
    <citation type="submission" date="2017-12" db="EMBL/GenBank/DDBJ databases">
        <title>Comparative genomics of Botrytis spp.</title>
        <authorList>
            <person name="Valero-Jimenez C.A."/>
            <person name="Tapia P."/>
            <person name="Veloso J."/>
            <person name="Silva-Moreno E."/>
            <person name="Staats M."/>
            <person name="Valdes J.H."/>
            <person name="Van Kan J.A.L."/>
        </authorList>
    </citation>
    <scope>NUCLEOTIDE SEQUENCE [LARGE SCALE GENOMIC DNA]</scope>
    <source>
        <strain evidence="19 20">Bh0001</strain>
    </source>
</reference>
<feature type="region of interest" description="Disordered" evidence="15">
    <location>
        <begin position="739"/>
        <end position="800"/>
    </location>
</feature>
<proteinExistence type="predicted"/>
<dbReference type="EMBL" id="PQXK01000145">
    <property type="protein sequence ID" value="TGO35803.1"/>
    <property type="molecule type" value="Genomic_DNA"/>
</dbReference>
<keyword evidence="5" id="KW-0808">Transferase</keyword>
<dbReference type="GO" id="GO:0000155">
    <property type="term" value="F:phosphorelay sensor kinase activity"/>
    <property type="evidence" value="ECO:0007669"/>
    <property type="project" value="InterPro"/>
</dbReference>
<evidence type="ECO:0000256" key="13">
    <source>
        <dbReference type="ARBA" id="ARBA00023180"/>
    </source>
</evidence>
<keyword evidence="4 14" id="KW-0597">Phosphoprotein</keyword>
<dbReference type="SMART" id="SM00448">
    <property type="entry name" value="REC"/>
    <property type="match status" value="1"/>
</dbReference>
<dbReference type="AlphaFoldDB" id="A0A4Z1GQ02"/>
<evidence type="ECO:0000256" key="2">
    <source>
        <dbReference type="ARBA" id="ARBA00004370"/>
    </source>
</evidence>
<evidence type="ECO:0000256" key="16">
    <source>
        <dbReference type="SAM" id="Phobius"/>
    </source>
</evidence>
<dbReference type="Gene3D" id="3.40.50.2300">
    <property type="match status" value="1"/>
</dbReference>
<dbReference type="SUPFAM" id="SSF55874">
    <property type="entry name" value="ATPase domain of HSP90 chaperone/DNA topoisomerase II/histidine kinase"/>
    <property type="match status" value="1"/>
</dbReference>
<feature type="compositionally biased region" description="Pro residues" evidence="15">
    <location>
        <begin position="1177"/>
        <end position="1186"/>
    </location>
</feature>
<dbReference type="SMART" id="SM00387">
    <property type="entry name" value="HATPase_c"/>
    <property type="match status" value="1"/>
</dbReference>
<dbReference type="InterPro" id="IPR036097">
    <property type="entry name" value="HisK_dim/P_sf"/>
</dbReference>
<keyword evidence="10 16" id="KW-1133">Transmembrane helix</keyword>
<dbReference type="Pfam" id="PF00512">
    <property type="entry name" value="HisKA"/>
    <property type="match status" value="1"/>
</dbReference>
<dbReference type="PROSITE" id="PS50110">
    <property type="entry name" value="RESPONSE_REGULATORY"/>
    <property type="match status" value="1"/>
</dbReference>
<sequence>MRIGIRLQLGLVVLVAALVPLIVLALATWFNNYSFTVHIKENTLSLTASLKAASVASDLLLIQATCSTIVTRILIQEAIGDFYSGVPKWNEARQDVESALASGGLSALLQVIIFSRNETGSVNGILNVTANASGVADIQLPYNNSLNQPAFLGDADQGYPAALYPNISYIPTTDPDPNAPGTNFTQVYAFADYPLNKSAALLLGPLQINSTYALVSLTLPIVENSNPDYVLGYMTVVAAATSLIDIVYSREGLDNTGIVLVVGTNRRENQFSYASRPATATYEPDLHNLTKASVKYVFPPYPLEGQTDRHSVYNANLTEYGSSNFSEGQYPAILDGFGRRNPKVNNASSYITTTNEQGVEVSVGWARPQSTLVDWLLIVEQAHSEAWEPVIKLRNILLACVFGTFGLILIVVIPMAHFSVRPIRRLRDATKQSIQPPGYTPRQSIDDDLYGDEEVGEGDSSGYKKTGFLVRLRKLTHSGRRVSKAEKSEADRRRDFKIPGKVPDRRHWIEDELTDLTSKFNEMSDELLLQYTSLESKVAERTEQLEHSKKAAEAANESKTLFIANISHELKTPLNGILGMCAVCMGEDDLPSIKRSLKTVYKSGDLLLNLLNDLLTFSKNQIGQQLHLEEKEFRLSDVKEQIKNIFRKQVDEGGITFGVHFLGTESTDGTQLEKPTGKPLPALGPNGIGRLKDMCLWGDQHRILQIIINLVSNSLKFTPPGGKVEVRIRCMGELEQQFDGVTSRNSMGSKQSSHRRNVRTRTGSGSNASGHTSTHASGQISRTASNTKQAGTALVINPMDPRARVQFNERSPTPPPNNARTLWFSIEVEDTGPGIPEHLQERVFEPFVQADLGLNRKYGGTGLGLSICSQLAGLMGGSISLVSTLGEGSTFNVQLPLKFVKERAPSTSSSDVIGSRPASMVSQSELERHTPQGSIDATAAVGSPGKGNSGASYSMDTQPRLVGLRQPFFTSSPTPPPSEDNAKSQLAALDRAAKEKVGDKKIRVLVAEDNLVNQEVVLRMLKLEDVYDVVVAKDGQEAYDKVKQSMEEGTFFNLIFMDIQMPNLDGLQSTRLIREMGYSAPIVALTAFAEESNVKECYESGMDHFLSKPIRRPALKQVLKKFATIPEEIEDSSVTRKSTPEKGQTSKKQHKNTSTSTSTSSPASNSEADLIKMNGTPSPPSPFTST</sequence>
<evidence type="ECO:0000256" key="4">
    <source>
        <dbReference type="ARBA" id="ARBA00022553"/>
    </source>
</evidence>
<comment type="catalytic activity">
    <reaction evidence="1">
        <text>ATP + protein L-histidine = ADP + protein N-phospho-L-histidine.</text>
        <dbReference type="EC" id="2.7.13.3"/>
    </reaction>
</comment>
<keyword evidence="13" id="KW-0325">Glycoprotein</keyword>
<feature type="domain" description="Histidine kinase" evidence="17">
    <location>
        <begin position="565"/>
        <end position="899"/>
    </location>
</feature>
<dbReference type="Pfam" id="PF00072">
    <property type="entry name" value="Response_reg"/>
    <property type="match status" value="1"/>
</dbReference>
<feature type="compositionally biased region" description="Polar residues" evidence="15">
    <location>
        <begin position="760"/>
        <end position="790"/>
    </location>
</feature>
<dbReference type="InterPro" id="IPR003594">
    <property type="entry name" value="HATPase_dom"/>
</dbReference>
<evidence type="ECO:0000256" key="15">
    <source>
        <dbReference type="SAM" id="MobiDB-lite"/>
    </source>
</evidence>
<dbReference type="SUPFAM" id="SSF47384">
    <property type="entry name" value="Homodimeric domain of signal transducing histidine kinase"/>
    <property type="match status" value="1"/>
</dbReference>
<evidence type="ECO:0000256" key="10">
    <source>
        <dbReference type="ARBA" id="ARBA00022989"/>
    </source>
</evidence>
<evidence type="ECO:0000256" key="12">
    <source>
        <dbReference type="ARBA" id="ARBA00023136"/>
    </source>
</evidence>
<dbReference type="InterPro" id="IPR011006">
    <property type="entry name" value="CheY-like_superfamily"/>
</dbReference>
<evidence type="ECO:0000256" key="1">
    <source>
        <dbReference type="ARBA" id="ARBA00000085"/>
    </source>
</evidence>
<dbReference type="PANTHER" id="PTHR43047:SF72">
    <property type="entry name" value="OSMOSENSING HISTIDINE PROTEIN KINASE SLN1"/>
    <property type="match status" value="1"/>
</dbReference>
<dbReference type="GO" id="GO:0007234">
    <property type="term" value="P:osmosensory signaling via phosphorelay pathway"/>
    <property type="evidence" value="ECO:0007669"/>
    <property type="project" value="UniProtKB-ARBA"/>
</dbReference>
<protein>
    <recommendedName>
        <fullName evidence="3">histidine kinase</fullName>
        <ecNumber evidence="3">2.7.13.3</ecNumber>
    </recommendedName>
</protein>
<dbReference type="PROSITE" id="PS50109">
    <property type="entry name" value="HIS_KIN"/>
    <property type="match status" value="1"/>
</dbReference>
<dbReference type="InterPro" id="IPR001789">
    <property type="entry name" value="Sig_transdc_resp-reg_receiver"/>
</dbReference>
<dbReference type="Pfam" id="PF02518">
    <property type="entry name" value="HATPase_c"/>
    <property type="match status" value="1"/>
</dbReference>
<keyword evidence="8" id="KW-0418">Kinase</keyword>
<feature type="region of interest" description="Disordered" evidence="15">
    <location>
        <begin position="1131"/>
        <end position="1186"/>
    </location>
</feature>
<evidence type="ECO:0000256" key="8">
    <source>
        <dbReference type="ARBA" id="ARBA00022777"/>
    </source>
</evidence>
<accession>A0A4Z1GQ02</accession>
<evidence type="ECO:0000256" key="7">
    <source>
        <dbReference type="ARBA" id="ARBA00022741"/>
    </source>
</evidence>
<evidence type="ECO:0000256" key="6">
    <source>
        <dbReference type="ARBA" id="ARBA00022692"/>
    </source>
</evidence>
<feature type="compositionally biased region" description="Acidic residues" evidence="15">
    <location>
        <begin position="446"/>
        <end position="457"/>
    </location>
</feature>
<comment type="caution">
    <text evidence="19">The sequence shown here is derived from an EMBL/GenBank/DDBJ whole genome shotgun (WGS) entry which is preliminary data.</text>
</comment>
<evidence type="ECO:0000313" key="19">
    <source>
        <dbReference type="EMBL" id="TGO35803.1"/>
    </source>
</evidence>
<feature type="compositionally biased region" description="Polar residues" evidence="15">
    <location>
        <begin position="739"/>
        <end position="751"/>
    </location>
</feature>
<feature type="transmembrane region" description="Helical" evidence="16">
    <location>
        <begin position="396"/>
        <end position="418"/>
    </location>
</feature>
<evidence type="ECO:0000256" key="11">
    <source>
        <dbReference type="ARBA" id="ARBA00023012"/>
    </source>
</evidence>
<feature type="modified residue" description="4-aspartylphosphate" evidence="14">
    <location>
        <position position="1058"/>
    </location>
</feature>
<evidence type="ECO:0000256" key="3">
    <source>
        <dbReference type="ARBA" id="ARBA00012438"/>
    </source>
</evidence>
<dbReference type="PRINTS" id="PR00344">
    <property type="entry name" value="BCTRLSENSOR"/>
</dbReference>
<dbReference type="InterPro" id="IPR004358">
    <property type="entry name" value="Sig_transdc_His_kin-like_C"/>
</dbReference>
<dbReference type="Gene3D" id="1.10.287.130">
    <property type="match status" value="1"/>
</dbReference>
<dbReference type="FunFam" id="1.10.287.130:FF:000004">
    <property type="entry name" value="Ethylene receptor 1"/>
    <property type="match status" value="1"/>
</dbReference>
<dbReference type="GO" id="GO:0005524">
    <property type="term" value="F:ATP binding"/>
    <property type="evidence" value="ECO:0007669"/>
    <property type="project" value="UniProtKB-KW"/>
</dbReference>